<proteinExistence type="predicted"/>
<keyword evidence="2" id="KW-0812">Transmembrane</keyword>
<dbReference type="RefSeq" id="WP_086679083.1">
    <property type="nucleotide sequence ID" value="NZ_FNUJ01000006.1"/>
</dbReference>
<keyword evidence="5" id="KW-1185">Reference proteome</keyword>
<evidence type="ECO:0000313" key="5">
    <source>
        <dbReference type="Proteomes" id="UP000198878"/>
    </source>
</evidence>
<dbReference type="Proteomes" id="UP000198878">
    <property type="component" value="Unassembled WGS sequence"/>
</dbReference>
<dbReference type="EMBL" id="FNUJ01000006">
    <property type="protein sequence ID" value="SEF32864.1"/>
    <property type="molecule type" value="Genomic_DNA"/>
</dbReference>
<evidence type="ECO:0000256" key="1">
    <source>
        <dbReference type="SAM" id="MobiDB-lite"/>
    </source>
</evidence>
<evidence type="ECO:0000259" key="3">
    <source>
        <dbReference type="Pfam" id="PF14242"/>
    </source>
</evidence>
<evidence type="ECO:0000256" key="2">
    <source>
        <dbReference type="SAM" id="Phobius"/>
    </source>
</evidence>
<keyword evidence="2" id="KW-1133">Transmembrane helix</keyword>
<reference evidence="5" key="1">
    <citation type="submission" date="2016-10" db="EMBL/GenBank/DDBJ databases">
        <authorList>
            <person name="Varghese N."/>
            <person name="Submissions S."/>
        </authorList>
    </citation>
    <scope>NUCLEOTIDE SEQUENCE [LARGE SCALE GENOMIC DNA]</scope>
    <source>
        <strain evidence="5">DSM 44654</strain>
    </source>
</reference>
<keyword evidence="2" id="KW-0472">Membrane</keyword>
<dbReference type="AlphaFoldDB" id="A0A1H5R485"/>
<feature type="transmembrane region" description="Helical" evidence="2">
    <location>
        <begin position="48"/>
        <end position="73"/>
    </location>
</feature>
<dbReference type="OrthoDB" id="677607at2"/>
<gene>
    <name evidence="4" type="ORF">SAMN05421837_106476</name>
</gene>
<feature type="region of interest" description="Disordered" evidence="1">
    <location>
        <begin position="80"/>
        <end position="99"/>
    </location>
</feature>
<dbReference type="InterPro" id="IPR025642">
    <property type="entry name" value="DUF4342"/>
</dbReference>
<evidence type="ECO:0000313" key="4">
    <source>
        <dbReference type="EMBL" id="SEF32864.1"/>
    </source>
</evidence>
<feature type="domain" description="DUF4342" evidence="3">
    <location>
        <begin position="14"/>
        <end position="81"/>
    </location>
</feature>
<dbReference type="STRING" id="218821.SAMN05421837_106476"/>
<organism evidence="4 5">
    <name type="scientific">Amycolatopsis pretoriensis</name>
    <dbReference type="NCBI Taxonomy" id="218821"/>
    <lineage>
        <taxon>Bacteria</taxon>
        <taxon>Bacillati</taxon>
        <taxon>Actinomycetota</taxon>
        <taxon>Actinomycetes</taxon>
        <taxon>Pseudonocardiales</taxon>
        <taxon>Pseudonocardiaceae</taxon>
        <taxon>Amycolatopsis</taxon>
    </lineage>
</organism>
<dbReference type="Pfam" id="PF14242">
    <property type="entry name" value="DUF4342"/>
    <property type="match status" value="1"/>
</dbReference>
<sequence>MTVDSPTPKPTERFRGQALVARVKELIRQGNVRRIRIKNDDGHTVLEIPVTAGVVAVIAAPVVAAVGAIAALAKEWTIEVDHRTPSEKAEKKPEEGTSD</sequence>
<accession>A0A1H5R485</accession>
<protein>
    <recommendedName>
        <fullName evidence="3">DUF4342 domain-containing protein</fullName>
    </recommendedName>
</protein>
<name>A0A1H5R485_9PSEU</name>